<accession>A0A6P8ZTS7</accession>
<dbReference type="OrthoDB" id="6625921at2759"/>
<name>A0A6P8ZTS7_THRPL</name>
<organism evidence="4">
    <name type="scientific">Thrips palmi</name>
    <name type="common">Melon thrips</name>
    <dbReference type="NCBI Taxonomy" id="161013"/>
    <lineage>
        <taxon>Eukaryota</taxon>
        <taxon>Metazoa</taxon>
        <taxon>Ecdysozoa</taxon>
        <taxon>Arthropoda</taxon>
        <taxon>Hexapoda</taxon>
        <taxon>Insecta</taxon>
        <taxon>Pterygota</taxon>
        <taxon>Neoptera</taxon>
        <taxon>Paraneoptera</taxon>
        <taxon>Thysanoptera</taxon>
        <taxon>Terebrantia</taxon>
        <taxon>Thripoidea</taxon>
        <taxon>Thripidae</taxon>
        <taxon>Thrips</taxon>
    </lineage>
</organism>
<keyword evidence="1" id="KW-0812">Transmembrane</keyword>
<dbReference type="Proteomes" id="UP000515158">
    <property type="component" value="Unplaced"/>
</dbReference>
<evidence type="ECO:0000256" key="1">
    <source>
        <dbReference type="SAM" id="Phobius"/>
    </source>
</evidence>
<protein>
    <submittedName>
        <fullName evidence="3 4">Uncharacterized protein LOC117649612 isoform X1</fullName>
    </submittedName>
</protein>
<keyword evidence="2" id="KW-1185">Reference proteome</keyword>
<feature type="transmembrane region" description="Helical" evidence="1">
    <location>
        <begin position="140"/>
        <end position="158"/>
    </location>
</feature>
<feature type="transmembrane region" description="Helical" evidence="1">
    <location>
        <begin position="279"/>
        <end position="301"/>
    </location>
</feature>
<gene>
    <name evidence="3 4" type="primary">LOC117649612</name>
</gene>
<feature type="transmembrane region" description="Helical" evidence="1">
    <location>
        <begin position="98"/>
        <end position="119"/>
    </location>
</feature>
<dbReference type="AlphaFoldDB" id="A0A6P8ZTS7"/>
<proteinExistence type="predicted"/>
<keyword evidence="1" id="KW-0472">Membrane</keyword>
<sequence length="399" mass="44690">MKKASIMTVSPLVPSRQREEVHSFFDGLQPLAYVAAVLAIVPIGLQPIRICFDPRRSTLVYALVVQGFVVWALLTTWAQHQKPSSDEDWAQKFHRTHTFVHLMGWVVVPVVWVEGRNFARLESMGQHVMNDFGDLIEGSAGQRCLKVWVAVALVVLGLNEGSSRIAFAQYGNMLFPAIPAHMYINCLLVLGVAVPALCCRRVQVAANSLANTLRREPHRGQLTPQRATAYRGAWLNLAKLNAQLIATPVSTLLLGGVLVFMVVLHMYEGIEKTSTNNSQVGLAQTMAGWLHLVLLFVLCEIPHRSSGAQHMLQVREQFIDVLQKPYAHVCDPRTCEELHRFLEVVWWSTSTTTILNTFELKRSTFKTVMAVSFTYAMVMFQFHVSMETPCRPPASVSQP</sequence>
<dbReference type="RefSeq" id="XP_034248411.1">
    <property type="nucleotide sequence ID" value="XM_034392520.1"/>
</dbReference>
<dbReference type="RefSeq" id="XP_034248403.1">
    <property type="nucleotide sequence ID" value="XM_034392512.1"/>
</dbReference>
<evidence type="ECO:0000313" key="4">
    <source>
        <dbReference type="RefSeq" id="XP_034248411.1"/>
    </source>
</evidence>
<dbReference type="KEGG" id="tpal:117649612"/>
<feature type="transmembrane region" description="Helical" evidence="1">
    <location>
        <begin position="244"/>
        <end position="267"/>
    </location>
</feature>
<feature type="transmembrane region" description="Helical" evidence="1">
    <location>
        <begin position="31"/>
        <end position="52"/>
    </location>
</feature>
<keyword evidence="1" id="KW-1133">Transmembrane helix</keyword>
<reference evidence="3 4" key="1">
    <citation type="submission" date="2025-04" db="UniProtKB">
        <authorList>
            <consortium name="RefSeq"/>
        </authorList>
    </citation>
    <scope>IDENTIFICATION</scope>
    <source>
        <tissue evidence="3 4">Total insect</tissue>
    </source>
</reference>
<evidence type="ECO:0000313" key="2">
    <source>
        <dbReference type="Proteomes" id="UP000515158"/>
    </source>
</evidence>
<feature type="transmembrane region" description="Helical" evidence="1">
    <location>
        <begin position="178"/>
        <end position="199"/>
    </location>
</feature>
<feature type="transmembrane region" description="Helical" evidence="1">
    <location>
        <begin position="59"/>
        <end position="78"/>
    </location>
</feature>
<evidence type="ECO:0000313" key="3">
    <source>
        <dbReference type="RefSeq" id="XP_034248403.1"/>
    </source>
</evidence>
<dbReference type="GeneID" id="117649612"/>